<name>A0A831RZ45_9GAMM</name>
<dbReference type="AlphaFoldDB" id="A0A831RZ45"/>
<dbReference type="PANTHER" id="PTHR36842">
    <property type="entry name" value="PROTEIN TOLB HOMOLOG"/>
    <property type="match status" value="1"/>
</dbReference>
<sequence>MIQCHSAYNTRSLLSRAAACLLILFTLSAWATTTRLSESNTVLGRQASWESDSPSLSADGKLLVFDSFAPNLVAGDHNRASDIFLRNVETGSLSRISKGVNGEEANSGSIRPVISADGRFVAFCSSASNLVPDGTAGGLFLYNVQADTISRIVVKSYCRDIAISQHGRFIAYPSEAADLVAGDNNGVMDVFLHDTQTGVTRRVSVDSHGNEANAYSGSPAISADGRYVAFTSDATNLVPDDTEGHTDIFVHDTQTSTTVRVSVDGTGKGGDGDSYRASLSAQGRYITFDSSASNLVPGDGNGNSDIFLRDLQLNTTVLVSKDASGHSVAGSSGNPSISADGKFIAFESTSRLITADTNDSRDIYLYDVENNINSLVSIDSNGQPSNGDSRNASLSADGKHTAFVSVADNLDLLVPDTNVMYDIFVRDRADTVQTTRQNLATDGPFPAPPNGPCCNDTQISANGRYVVFDSQAGNLVANDTNANYEEYYKGIQDIFVYDINAKAQVRVSVHSDGSQADLRSDHGAISADGRYVVFDSLASNLVDNDTNAATDVFLHDLQSHQTRRISLDPLGNQLDAESATADISADGRFVVFISDADNLVSGDTNNVEDVFVLDLQTGHYQRVNISSSGAQVTETSNYTYAPAISSDGRYVVFQSAADNLVADDSNGVTDIFVHDLQQEKTWRVSVANDGSQANAQSAYPVISDDGRYIAFASRASNLAPGGDFNDALDIFLYDLVNKTLDLVSQSSDGYIGNDHSTYPSISSDGRYVSFHSRASNLVPDDWNRRSDIFLRDMQAGTTIRTSANNAGTGGNDDSWSAAVTTVNGEPVVAFASNAKNLTPDIGALTELFLYQPGACDSFSVLHTTTPIVEIQHWQCGSLEATSGFEIGAGGYVTFEADSIHLGAAFRVLEGGTFRALKSAH</sequence>
<feature type="signal peptide" evidence="2">
    <location>
        <begin position="1"/>
        <end position="31"/>
    </location>
</feature>
<dbReference type="SUPFAM" id="SSF82171">
    <property type="entry name" value="DPP6 N-terminal domain-like"/>
    <property type="match status" value="2"/>
</dbReference>
<evidence type="ECO:0008006" key="4">
    <source>
        <dbReference type="Google" id="ProtNLM"/>
    </source>
</evidence>
<accession>A0A831RZ45</accession>
<dbReference type="Proteomes" id="UP000886339">
    <property type="component" value="Unassembled WGS sequence"/>
</dbReference>
<comment type="caution">
    <text evidence="3">The sequence shown here is derived from an EMBL/GenBank/DDBJ whole genome shotgun (WGS) entry which is preliminary data.</text>
</comment>
<evidence type="ECO:0000256" key="1">
    <source>
        <dbReference type="ARBA" id="ARBA00009820"/>
    </source>
</evidence>
<dbReference type="Gene3D" id="2.120.10.30">
    <property type="entry name" value="TolB, C-terminal domain"/>
    <property type="match status" value="3"/>
</dbReference>
<dbReference type="Pfam" id="PF07676">
    <property type="entry name" value="PD40"/>
    <property type="match status" value="4"/>
</dbReference>
<dbReference type="InterPro" id="IPR011659">
    <property type="entry name" value="WD40"/>
</dbReference>
<organism evidence="3">
    <name type="scientific">Thiolapillus brandeum</name>
    <dbReference type="NCBI Taxonomy" id="1076588"/>
    <lineage>
        <taxon>Bacteria</taxon>
        <taxon>Pseudomonadati</taxon>
        <taxon>Pseudomonadota</taxon>
        <taxon>Gammaproteobacteria</taxon>
        <taxon>Chromatiales</taxon>
        <taxon>Sedimenticolaceae</taxon>
        <taxon>Thiolapillus</taxon>
    </lineage>
</organism>
<reference evidence="3" key="1">
    <citation type="journal article" date="2020" name="mSystems">
        <title>Genome- and Community-Level Interaction Insights into Carbon Utilization and Element Cycling Functions of Hydrothermarchaeota in Hydrothermal Sediment.</title>
        <authorList>
            <person name="Zhou Z."/>
            <person name="Liu Y."/>
            <person name="Xu W."/>
            <person name="Pan J."/>
            <person name="Luo Z.H."/>
            <person name="Li M."/>
        </authorList>
    </citation>
    <scope>NUCLEOTIDE SEQUENCE [LARGE SCALE GENOMIC DNA]</scope>
    <source>
        <strain evidence="3">HyVt-458</strain>
    </source>
</reference>
<comment type="similarity">
    <text evidence="1">Belongs to the TolB family.</text>
</comment>
<evidence type="ECO:0000256" key="2">
    <source>
        <dbReference type="SAM" id="SignalP"/>
    </source>
</evidence>
<protein>
    <recommendedName>
        <fullName evidence="4">Calcium-binding protein</fullName>
    </recommendedName>
</protein>
<dbReference type="EMBL" id="DRLF01000468">
    <property type="protein sequence ID" value="HEC07872.1"/>
    <property type="molecule type" value="Genomic_DNA"/>
</dbReference>
<proteinExistence type="inferred from homology"/>
<keyword evidence="2" id="KW-0732">Signal</keyword>
<dbReference type="PANTHER" id="PTHR36842:SF1">
    <property type="entry name" value="PROTEIN TOLB"/>
    <property type="match status" value="1"/>
</dbReference>
<dbReference type="InterPro" id="IPR011042">
    <property type="entry name" value="6-blade_b-propeller_TolB-like"/>
</dbReference>
<feature type="chain" id="PRO_5032330878" description="Calcium-binding protein" evidence="2">
    <location>
        <begin position="32"/>
        <end position="920"/>
    </location>
</feature>
<gene>
    <name evidence="3" type="ORF">ENJ12_13530</name>
</gene>
<evidence type="ECO:0000313" key="3">
    <source>
        <dbReference type="EMBL" id="HEC07872.1"/>
    </source>
</evidence>